<evidence type="ECO:0000313" key="3">
    <source>
        <dbReference type="Proteomes" id="UP000321291"/>
    </source>
</evidence>
<feature type="domain" description="DinB-like" evidence="1">
    <location>
        <begin position="12"/>
        <end position="148"/>
    </location>
</feature>
<dbReference type="Proteomes" id="UP000321291">
    <property type="component" value="Chromosome"/>
</dbReference>
<dbReference type="InterPro" id="IPR034660">
    <property type="entry name" value="DinB/YfiT-like"/>
</dbReference>
<dbReference type="KEGG" id="agi:FSB73_17445"/>
<reference evidence="2 3" key="1">
    <citation type="journal article" date="2017" name="Int. J. Syst. Evol. Microbiol.">
        <title>Arachidicoccus ginsenosidivorans sp. nov., with ginsenoside-converting activity isolated from ginseng cultivating soil.</title>
        <authorList>
            <person name="Siddiqi M.Z."/>
            <person name="Aslam Z."/>
            <person name="Im W.T."/>
        </authorList>
    </citation>
    <scope>NUCLEOTIDE SEQUENCE [LARGE SCALE GENOMIC DNA]</scope>
    <source>
        <strain evidence="2 3">Gsoil 809</strain>
    </source>
</reference>
<proteinExistence type="predicted"/>
<keyword evidence="3" id="KW-1185">Reference proteome</keyword>
<sequence>MQTAAEISLAYLRRSRTLFLGMIEDLSLEQLNEVPEGFNNNIIWNMGHILVSTLGLCYIRSQVKPALTLPFPGRFGKGTRPEVNATLEEVAEIKKLLVTSLDQIEADIQAGVFTKWQTCSTDTYQIPMDSVENTLVCCLAHENLHLGIARAQKAVLKQAEAVKSAKMQGPEVALNSI</sequence>
<protein>
    <submittedName>
        <fullName evidence="2">DinB family protein</fullName>
    </submittedName>
</protein>
<dbReference type="OrthoDB" id="4295522at2"/>
<dbReference type="Gene3D" id="1.20.120.450">
    <property type="entry name" value="dinb family like domain"/>
    <property type="match status" value="1"/>
</dbReference>
<name>A0A5B8VNL2_9BACT</name>
<dbReference type="InterPro" id="IPR024775">
    <property type="entry name" value="DinB-like"/>
</dbReference>
<evidence type="ECO:0000313" key="2">
    <source>
        <dbReference type="EMBL" id="QEC73194.1"/>
    </source>
</evidence>
<dbReference type="SUPFAM" id="SSF109854">
    <property type="entry name" value="DinB/YfiT-like putative metalloenzymes"/>
    <property type="match status" value="1"/>
</dbReference>
<accession>A0A5B8VNL2</accession>
<gene>
    <name evidence="2" type="ORF">FSB73_17445</name>
</gene>
<dbReference type="AlphaFoldDB" id="A0A5B8VNL2"/>
<dbReference type="Pfam" id="PF12867">
    <property type="entry name" value="DinB_2"/>
    <property type="match status" value="1"/>
</dbReference>
<dbReference type="EMBL" id="CP042434">
    <property type="protein sequence ID" value="QEC73194.1"/>
    <property type="molecule type" value="Genomic_DNA"/>
</dbReference>
<dbReference type="RefSeq" id="WP_146785110.1">
    <property type="nucleotide sequence ID" value="NZ_CP042434.1"/>
</dbReference>
<organism evidence="2 3">
    <name type="scientific">Arachidicoccus ginsenosidivorans</name>
    <dbReference type="NCBI Taxonomy" id="496057"/>
    <lineage>
        <taxon>Bacteria</taxon>
        <taxon>Pseudomonadati</taxon>
        <taxon>Bacteroidota</taxon>
        <taxon>Chitinophagia</taxon>
        <taxon>Chitinophagales</taxon>
        <taxon>Chitinophagaceae</taxon>
        <taxon>Arachidicoccus</taxon>
    </lineage>
</organism>
<evidence type="ECO:0000259" key="1">
    <source>
        <dbReference type="Pfam" id="PF12867"/>
    </source>
</evidence>